<name>A0ABP1DQN9_9APHY</name>
<protein>
    <submittedName>
        <fullName evidence="1">Uncharacterized protein</fullName>
    </submittedName>
</protein>
<sequence>MPLHLIPSCPNLSLAIHAALTGQNSRQSQRQTTLTSDWGSIHMTIAPLLILFRPTLLCNPPERTQLSNVHLRQETLASMSFFQMLQPETLKPSCFLMTFNSRMRSAVTSRHSMRKAQARNSLSSLYGACRPSIFEWHQVRFCAILRFTVARPGLEANLWASMVIDIYCKYKSSKNSLSDNRGLNMYGDVLCRPGNTVVNLEHVPRDANIVSRNRQVKT</sequence>
<accession>A0ABP1DQN9</accession>
<keyword evidence="2" id="KW-1185">Reference proteome</keyword>
<dbReference type="Proteomes" id="UP001497453">
    <property type="component" value="Chromosome 5"/>
</dbReference>
<evidence type="ECO:0000313" key="2">
    <source>
        <dbReference type="Proteomes" id="UP001497453"/>
    </source>
</evidence>
<gene>
    <name evidence="1" type="ORF">GFSPODELE1_LOCUS7680</name>
</gene>
<proteinExistence type="predicted"/>
<evidence type="ECO:0000313" key="1">
    <source>
        <dbReference type="EMBL" id="CAL1710151.1"/>
    </source>
</evidence>
<dbReference type="EMBL" id="OZ037948">
    <property type="protein sequence ID" value="CAL1710151.1"/>
    <property type="molecule type" value="Genomic_DNA"/>
</dbReference>
<reference evidence="2" key="1">
    <citation type="submission" date="2024-04" db="EMBL/GenBank/DDBJ databases">
        <authorList>
            <person name="Shaw F."/>
            <person name="Minotto A."/>
        </authorList>
    </citation>
    <scope>NUCLEOTIDE SEQUENCE [LARGE SCALE GENOMIC DNA]</scope>
</reference>
<organism evidence="1 2">
    <name type="scientific">Somion occarium</name>
    <dbReference type="NCBI Taxonomy" id="3059160"/>
    <lineage>
        <taxon>Eukaryota</taxon>
        <taxon>Fungi</taxon>
        <taxon>Dikarya</taxon>
        <taxon>Basidiomycota</taxon>
        <taxon>Agaricomycotina</taxon>
        <taxon>Agaricomycetes</taxon>
        <taxon>Polyporales</taxon>
        <taxon>Cerrenaceae</taxon>
        <taxon>Somion</taxon>
    </lineage>
</organism>